<dbReference type="SMR" id="A0A165CYH8"/>
<dbReference type="GO" id="GO:0005507">
    <property type="term" value="F:copper ion binding"/>
    <property type="evidence" value="ECO:0007669"/>
    <property type="project" value="InterPro"/>
</dbReference>
<keyword evidence="3" id="KW-0732">Signal</keyword>
<accession>A0A165CYH8</accession>
<dbReference type="InterPro" id="IPR045087">
    <property type="entry name" value="Cu-oxidase_fam"/>
</dbReference>
<name>A0A165CYH8_EXIGL</name>
<evidence type="ECO:0000256" key="5">
    <source>
        <dbReference type="ARBA" id="ARBA00023008"/>
    </source>
</evidence>
<evidence type="ECO:0000256" key="1">
    <source>
        <dbReference type="ARBA" id="ARBA00010609"/>
    </source>
</evidence>
<comment type="similarity">
    <text evidence="1">Belongs to the multicopper oxidase family.</text>
</comment>
<proteinExistence type="inferred from homology"/>
<dbReference type="AlphaFoldDB" id="A0A165CYH8"/>
<reference evidence="11 12" key="1">
    <citation type="journal article" date="2016" name="Mol. Biol. Evol.">
        <title>Comparative Genomics of Early-Diverging Mushroom-Forming Fungi Provides Insights into the Origins of Lignocellulose Decay Capabilities.</title>
        <authorList>
            <person name="Nagy L.G."/>
            <person name="Riley R."/>
            <person name="Tritt A."/>
            <person name="Adam C."/>
            <person name="Daum C."/>
            <person name="Floudas D."/>
            <person name="Sun H."/>
            <person name="Yadav J.S."/>
            <person name="Pangilinan J."/>
            <person name="Larsson K.H."/>
            <person name="Matsuura K."/>
            <person name="Barry K."/>
            <person name="Labutti K."/>
            <person name="Kuo R."/>
            <person name="Ohm R.A."/>
            <person name="Bhattacharya S.S."/>
            <person name="Shirouzu T."/>
            <person name="Yoshinaga Y."/>
            <person name="Martin F.M."/>
            <person name="Grigoriev I.V."/>
            <person name="Hibbett D.S."/>
        </authorList>
    </citation>
    <scope>NUCLEOTIDE SEQUENCE [LARGE SCALE GENOMIC DNA]</scope>
    <source>
        <strain evidence="11 12">HHB12029</strain>
    </source>
</reference>
<gene>
    <name evidence="11" type="ORF">EXIGLDRAFT_742132</name>
</gene>
<dbReference type="CDD" id="cd13876">
    <property type="entry name" value="CuRO_2_Abr2_like"/>
    <property type="match status" value="1"/>
</dbReference>
<dbReference type="CDD" id="cd13898">
    <property type="entry name" value="CuRO_3_Abr2_like"/>
    <property type="match status" value="1"/>
</dbReference>
<evidence type="ECO:0000256" key="6">
    <source>
        <dbReference type="ARBA" id="ARBA00023157"/>
    </source>
</evidence>
<dbReference type="InterPro" id="IPR001117">
    <property type="entry name" value="Cu-oxidase_2nd"/>
</dbReference>
<protein>
    <submittedName>
        <fullName evidence="11">Laccase</fullName>
    </submittedName>
</protein>
<dbReference type="OrthoDB" id="2121828at2759"/>
<evidence type="ECO:0000313" key="11">
    <source>
        <dbReference type="EMBL" id="KZV83437.1"/>
    </source>
</evidence>
<evidence type="ECO:0000256" key="4">
    <source>
        <dbReference type="ARBA" id="ARBA00023002"/>
    </source>
</evidence>
<dbReference type="PANTHER" id="PTHR11709:SF488">
    <property type="entry name" value="LACCASE-RELATED"/>
    <property type="match status" value="1"/>
</dbReference>
<dbReference type="STRING" id="1314781.A0A165CYH8"/>
<keyword evidence="2" id="KW-0479">Metal-binding</keyword>
<evidence type="ECO:0000313" key="12">
    <source>
        <dbReference type="Proteomes" id="UP000077266"/>
    </source>
</evidence>
<evidence type="ECO:0000256" key="3">
    <source>
        <dbReference type="ARBA" id="ARBA00022729"/>
    </source>
</evidence>
<dbReference type="CDD" id="cd13850">
    <property type="entry name" value="CuRO_1_Abr2_like"/>
    <property type="match status" value="1"/>
</dbReference>
<dbReference type="Pfam" id="PF07731">
    <property type="entry name" value="Cu-oxidase_2"/>
    <property type="match status" value="1"/>
</dbReference>
<evidence type="ECO:0000256" key="2">
    <source>
        <dbReference type="ARBA" id="ARBA00022723"/>
    </source>
</evidence>
<keyword evidence="4" id="KW-0560">Oxidoreductase</keyword>
<dbReference type="InParanoid" id="A0A165CYH8"/>
<evidence type="ECO:0000256" key="7">
    <source>
        <dbReference type="ARBA" id="ARBA00023180"/>
    </source>
</evidence>
<dbReference type="InterPro" id="IPR002355">
    <property type="entry name" value="Cu_oxidase_Cu_BS"/>
</dbReference>
<dbReference type="InterPro" id="IPR011707">
    <property type="entry name" value="Cu-oxidase-like_N"/>
</dbReference>
<dbReference type="Gene3D" id="2.60.40.420">
    <property type="entry name" value="Cupredoxins - blue copper proteins"/>
    <property type="match status" value="3"/>
</dbReference>
<evidence type="ECO:0000259" key="8">
    <source>
        <dbReference type="Pfam" id="PF00394"/>
    </source>
</evidence>
<feature type="domain" description="Plastocyanin-like" evidence="8">
    <location>
        <begin position="213"/>
        <end position="387"/>
    </location>
</feature>
<dbReference type="PROSITE" id="PS00080">
    <property type="entry name" value="MULTICOPPER_OXIDASE2"/>
    <property type="match status" value="1"/>
</dbReference>
<keyword evidence="7" id="KW-0325">Glycoprotein</keyword>
<keyword evidence="5" id="KW-0186">Copper</keyword>
<evidence type="ECO:0000259" key="9">
    <source>
        <dbReference type="Pfam" id="PF07731"/>
    </source>
</evidence>
<dbReference type="Pfam" id="PF00394">
    <property type="entry name" value="Cu-oxidase"/>
    <property type="match status" value="1"/>
</dbReference>
<feature type="domain" description="Plastocyanin-like" evidence="9">
    <location>
        <begin position="485"/>
        <end position="598"/>
    </location>
</feature>
<dbReference type="PANTHER" id="PTHR11709">
    <property type="entry name" value="MULTI-COPPER OXIDASE"/>
    <property type="match status" value="1"/>
</dbReference>
<evidence type="ECO:0000259" key="10">
    <source>
        <dbReference type="Pfam" id="PF07732"/>
    </source>
</evidence>
<keyword evidence="6" id="KW-1015">Disulfide bond</keyword>
<dbReference type="InterPro" id="IPR011706">
    <property type="entry name" value="Cu-oxidase_C"/>
</dbReference>
<dbReference type="Pfam" id="PF07732">
    <property type="entry name" value="Cu-oxidase_3"/>
    <property type="match status" value="1"/>
</dbReference>
<dbReference type="InterPro" id="IPR008972">
    <property type="entry name" value="Cupredoxin"/>
</dbReference>
<sequence>MFRDDISRFIPLVSLLAFLPSTLGAQHTMRFVPLTFVFFVALPAWARLIRYDLVITHGVIRTDGQNKTSWLINGQSPGPAVVATKGDTLDIHVLNLGHESITIHWHGVEQFLTPWSDGVPGLTQFPIKPKKSFTYNFKVTQTGAYWYHSHEQLADGLKGPVFLKPDAHTVSSLTTLGLSLDDEVKALHAELNPFTLQVYDNSHKSARFLHRQWQDTGIEQLCVDNVLVNGKGQVICPGPETLAPLVPPFINETLTAKGCVPPDSAILQPFGGNVSAADPDVWFNCNATTAPLEIFPVHAGDKFAAFNVGNIGTLWELKVSIDSHSFYVFAADGGYVSPVKVNVIAVPVGERFQILVPLDQKADDYTIRVALNVLPQYMSGYAVLSYKTGIRHFSSPPPQNKAFIDYGGNSLPGAVLLDPTTLRPFPAVAPPSGPADVTIRISIERTEARAWTLNGIPLPTLPNDFTPLLLDPSGVSQLDPALHTSFRNGSIVDIILEAKIVGPATHPPHPIHKHNVKAFFLGTGIGPFPGATVWEAFQNNATGLNLINPPLRDGFNTAATAEGSSWAAIRFLSTNPSVTFIHCHLDPHLAGGMSYILMEGLEALPEIPAEYKDFC</sequence>
<dbReference type="Proteomes" id="UP000077266">
    <property type="component" value="Unassembled WGS sequence"/>
</dbReference>
<keyword evidence="12" id="KW-1185">Reference proteome</keyword>
<dbReference type="EMBL" id="KV426271">
    <property type="protein sequence ID" value="KZV83437.1"/>
    <property type="molecule type" value="Genomic_DNA"/>
</dbReference>
<dbReference type="SUPFAM" id="SSF49503">
    <property type="entry name" value="Cupredoxins"/>
    <property type="match status" value="3"/>
</dbReference>
<feature type="domain" description="Plastocyanin-like" evidence="10">
    <location>
        <begin position="60"/>
        <end position="166"/>
    </location>
</feature>
<dbReference type="GO" id="GO:0016491">
    <property type="term" value="F:oxidoreductase activity"/>
    <property type="evidence" value="ECO:0007669"/>
    <property type="project" value="UniProtKB-KW"/>
</dbReference>
<organism evidence="11 12">
    <name type="scientific">Exidia glandulosa HHB12029</name>
    <dbReference type="NCBI Taxonomy" id="1314781"/>
    <lineage>
        <taxon>Eukaryota</taxon>
        <taxon>Fungi</taxon>
        <taxon>Dikarya</taxon>
        <taxon>Basidiomycota</taxon>
        <taxon>Agaricomycotina</taxon>
        <taxon>Agaricomycetes</taxon>
        <taxon>Auriculariales</taxon>
        <taxon>Exidiaceae</taxon>
        <taxon>Exidia</taxon>
    </lineage>
</organism>